<proteinExistence type="predicted"/>
<dbReference type="Proteomes" id="UP000233440">
    <property type="component" value="Unassembled WGS sequence"/>
</dbReference>
<dbReference type="AlphaFoldDB" id="A0A2N3LCU9"/>
<name>A0A2N3LCU9_9BACI</name>
<dbReference type="EMBL" id="PIQO01000049">
    <property type="protein sequence ID" value="PKR82395.1"/>
    <property type="molecule type" value="Genomic_DNA"/>
</dbReference>
<sequence>MTADKLDMVLKLTKQMDFPKAFEYTQMIKEFGDTERLVSYSTEGMLGDVNGFLTYDKADKLNFDFDNLDEEISRLIDSGVFSKGTHVYKIFDDLIVKIIY</sequence>
<evidence type="ECO:0000313" key="1">
    <source>
        <dbReference type="EMBL" id="PKR82395.1"/>
    </source>
</evidence>
<gene>
    <name evidence="1" type="ORF">CWO92_24720</name>
</gene>
<comment type="caution">
    <text evidence="1">The sequence shown here is derived from an EMBL/GenBank/DDBJ whole genome shotgun (WGS) entry which is preliminary data.</text>
</comment>
<keyword evidence="2" id="KW-1185">Reference proteome</keyword>
<evidence type="ECO:0000313" key="2">
    <source>
        <dbReference type="Proteomes" id="UP000233440"/>
    </source>
</evidence>
<protein>
    <submittedName>
        <fullName evidence="1">Uncharacterized protein</fullName>
    </submittedName>
</protein>
<accession>A0A2N3LCU9</accession>
<dbReference type="RefSeq" id="WP_101356827.1">
    <property type="nucleotide sequence ID" value="NZ_PIQO01000049.1"/>
</dbReference>
<reference evidence="1 2" key="1">
    <citation type="submission" date="2017-11" db="EMBL/GenBank/DDBJ databases">
        <title>Bacillus camelliae sp. nov., isolated from pu'er tea.</title>
        <authorList>
            <person name="Niu L."/>
        </authorList>
    </citation>
    <scope>NUCLEOTIDE SEQUENCE [LARGE SCALE GENOMIC DNA]</scope>
    <source>
        <strain evidence="1 2">7578-1</strain>
    </source>
</reference>
<organism evidence="1 2">
    <name type="scientific">Heyndrickxia camelliae</name>
    <dbReference type="NCBI Taxonomy" id="1707093"/>
    <lineage>
        <taxon>Bacteria</taxon>
        <taxon>Bacillati</taxon>
        <taxon>Bacillota</taxon>
        <taxon>Bacilli</taxon>
        <taxon>Bacillales</taxon>
        <taxon>Bacillaceae</taxon>
        <taxon>Heyndrickxia</taxon>
    </lineage>
</organism>